<evidence type="ECO:0000313" key="8">
    <source>
        <dbReference type="EMBL" id="MBA2132672.1"/>
    </source>
</evidence>
<name>A0A8J6HWP4_9FIRM</name>
<dbReference type="PANTHER" id="PTHR30106">
    <property type="entry name" value="INNER MEMBRANE PROTEIN YEIH-RELATED"/>
    <property type="match status" value="1"/>
</dbReference>
<evidence type="ECO:0000256" key="6">
    <source>
        <dbReference type="ARBA" id="ARBA00023136"/>
    </source>
</evidence>
<feature type="transmembrane region" description="Helical" evidence="7">
    <location>
        <begin position="312"/>
        <end position="334"/>
    </location>
</feature>
<evidence type="ECO:0000256" key="4">
    <source>
        <dbReference type="ARBA" id="ARBA00022692"/>
    </source>
</evidence>
<evidence type="ECO:0000256" key="5">
    <source>
        <dbReference type="ARBA" id="ARBA00022989"/>
    </source>
</evidence>
<sequence length="336" mass="35459">MVSAVVNKILKYLPGIGLMLVVGYAGKIVANFVPHSEYVLFAIAIGMIVRNLFPLPSIFAPGIATYELWMKTGIVLLGSRLVLQEVLAIGASGIVLVVIEIAVAIAAAAYLGRVFGLNEKLASLLGIGIGVCGVSAIISSTSAIDAEEEDAAYAIAIILLFGAIMLFLYPALGTLFGMSDLAYGYWTGLSIDNTAEAVATGFAYSEAAGNIATVVKLSRNALMGVVVLLMALHYARKGISGEVQNKAAFLWSRLPKFLIGFLSFSLLATVGFITPAEAKIFNNASKWLFMVTFAGVGLSTDFKRMKAGFRPFLVGFGAETIVSVVTLALVYYVIGG</sequence>
<gene>
    <name evidence="8" type="ORF">G5B42_03835</name>
</gene>
<dbReference type="Pfam" id="PF03601">
    <property type="entry name" value="Cons_hypoth698"/>
    <property type="match status" value="1"/>
</dbReference>
<evidence type="ECO:0000256" key="2">
    <source>
        <dbReference type="ARBA" id="ARBA00007977"/>
    </source>
</evidence>
<dbReference type="AlphaFoldDB" id="A0A8J6HWP4"/>
<comment type="subcellular location">
    <subcellularLocation>
        <location evidence="1">Cell membrane</location>
        <topology evidence="1">Multi-pass membrane protein</topology>
    </subcellularLocation>
</comment>
<keyword evidence="4 7" id="KW-0812">Transmembrane</keyword>
<feature type="transmembrane region" description="Helical" evidence="7">
    <location>
        <begin position="280"/>
        <end position="300"/>
    </location>
</feature>
<evidence type="ECO:0000313" key="9">
    <source>
        <dbReference type="Proteomes" id="UP000657177"/>
    </source>
</evidence>
<organism evidence="8 9">
    <name type="scientific">Capillibacterium thermochitinicola</name>
    <dbReference type="NCBI Taxonomy" id="2699427"/>
    <lineage>
        <taxon>Bacteria</taxon>
        <taxon>Bacillati</taxon>
        <taxon>Bacillota</taxon>
        <taxon>Capillibacterium</taxon>
    </lineage>
</organism>
<feature type="transmembrane region" description="Helical" evidence="7">
    <location>
        <begin position="256"/>
        <end position="274"/>
    </location>
</feature>
<feature type="transmembrane region" description="Helical" evidence="7">
    <location>
        <begin position="121"/>
        <end position="139"/>
    </location>
</feature>
<dbReference type="GO" id="GO:0005886">
    <property type="term" value="C:plasma membrane"/>
    <property type="evidence" value="ECO:0007669"/>
    <property type="project" value="UniProtKB-SubCell"/>
</dbReference>
<feature type="transmembrane region" description="Helical" evidence="7">
    <location>
        <begin position="39"/>
        <end position="66"/>
    </location>
</feature>
<dbReference type="EMBL" id="JAAKDE010000006">
    <property type="protein sequence ID" value="MBA2132672.1"/>
    <property type="molecule type" value="Genomic_DNA"/>
</dbReference>
<accession>A0A8J6HWP4</accession>
<keyword evidence="5 7" id="KW-1133">Transmembrane helix</keyword>
<dbReference type="Proteomes" id="UP000657177">
    <property type="component" value="Unassembled WGS sequence"/>
</dbReference>
<reference evidence="8" key="1">
    <citation type="submission" date="2020-06" db="EMBL/GenBank/DDBJ databases">
        <title>Novel chitinolytic bacterium.</title>
        <authorList>
            <person name="Ungkulpasvich U."/>
            <person name="Kosugi A."/>
            <person name="Uke A."/>
        </authorList>
    </citation>
    <scope>NUCLEOTIDE SEQUENCE</scope>
    <source>
        <strain evidence="8">UUS1-1</strain>
    </source>
</reference>
<comment type="caution">
    <text evidence="8">The sequence shown here is derived from an EMBL/GenBank/DDBJ whole genome shotgun (WGS) entry which is preliminary data.</text>
</comment>
<evidence type="ECO:0000256" key="3">
    <source>
        <dbReference type="ARBA" id="ARBA00022475"/>
    </source>
</evidence>
<comment type="similarity">
    <text evidence="2">Belongs to the UPF0324 family.</text>
</comment>
<keyword evidence="6 7" id="KW-0472">Membrane</keyword>
<feature type="transmembrane region" description="Helical" evidence="7">
    <location>
        <begin position="12"/>
        <end position="33"/>
    </location>
</feature>
<dbReference type="InterPro" id="IPR018383">
    <property type="entry name" value="UPF0324_pro"/>
</dbReference>
<protein>
    <submittedName>
        <fullName evidence="8">Putative sulfate exporter family transporter</fullName>
    </submittedName>
</protein>
<evidence type="ECO:0000256" key="7">
    <source>
        <dbReference type="SAM" id="Phobius"/>
    </source>
</evidence>
<feature type="transmembrane region" description="Helical" evidence="7">
    <location>
        <begin position="151"/>
        <end position="172"/>
    </location>
</feature>
<feature type="transmembrane region" description="Helical" evidence="7">
    <location>
        <begin position="86"/>
        <end position="109"/>
    </location>
</feature>
<dbReference type="PANTHER" id="PTHR30106:SF1">
    <property type="entry name" value="UPF0324 MEMBRANE PROTEIN FN0533"/>
    <property type="match status" value="1"/>
</dbReference>
<evidence type="ECO:0000256" key="1">
    <source>
        <dbReference type="ARBA" id="ARBA00004651"/>
    </source>
</evidence>
<keyword evidence="3" id="KW-1003">Cell membrane</keyword>
<keyword evidence="9" id="KW-1185">Reference proteome</keyword>
<proteinExistence type="inferred from homology"/>